<protein>
    <submittedName>
        <fullName evidence="1">6570_t:CDS:1</fullName>
    </submittedName>
</protein>
<dbReference type="Proteomes" id="UP000789525">
    <property type="component" value="Unassembled WGS sequence"/>
</dbReference>
<name>A0ACA9LXR2_9GLOM</name>
<gene>
    <name evidence="1" type="ORF">ACOLOM_LOCUS4942</name>
</gene>
<organism evidence="1 2">
    <name type="scientific">Acaulospora colombiana</name>
    <dbReference type="NCBI Taxonomy" id="27376"/>
    <lineage>
        <taxon>Eukaryota</taxon>
        <taxon>Fungi</taxon>
        <taxon>Fungi incertae sedis</taxon>
        <taxon>Mucoromycota</taxon>
        <taxon>Glomeromycotina</taxon>
        <taxon>Glomeromycetes</taxon>
        <taxon>Diversisporales</taxon>
        <taxon>Acaulosporaceae</taxon>
        <taxon>Acaulospora</taxon>
    </lineage>
</organism>
<reference evidence="1" key="1">
    <citation type="submission" date="2021-06" db="EMBL/GenBank/DDBJ databases">
        <authorList>
            <person name="Kallberg Y."/>
            <person name="Tangrot J."/>
            <person name="Rosling A."/>
        </authorList>
    </citation>
    <scope>NUCLEOTIDE SEQUENCE</scope>
    <source>
        <strain evidence="1">CL356</strain>
    </source>
</reference>
<keyword evidence="2" id="KW-1185">Reference proteome</keyword>
<proteinExistence type="predicted"/>
<comment type="caution">
    <text evidence="1">The sequence shown here is derived from an EMBL/GenBank/DDBJ whole genome shotgun (WGS) entry which is preliminary data.</text>
</comment>
<accession>A0ACA9LXR2</accession>
<evidence type="ECO:0000313" key="2">
    <source>
        <dbReference type="Proteomes" id="UP000789525"/>
    </source>
</evidence>
<dbReference type="EMBL" id="CAJVPT010008592">
    <property type="protein sequence ID" value="CAG8553366.1"/>
    <property type="molecule type" value="Genomic_DNA"/>
</dbReference>
<sequence>MQHIKTNTALVAIARQNARSLLGAKSNSVLAHHAAPGGFSNRGSKGANSGAKIHGTRLGSPFSSASGVTLIDKNHRKAEFNTINSFRSCGESSNSKFVKNSEVNNNKSTRRYSTSAATTPTSFQQNPPEIFNSPTVTGNSESSFRERGPRNEALIIREYNDQLIRLKRKGLPREVEKFFEEMKNDGVRPNTFTYNLILDTLATFRNETNKLDRMMQYFDEMIKNDVQPNLSTYNIVIRALCRREYETQIKMYQLKKRLNMGNEQRDSHTQKSIDNLKEEKCIETAYRLFVQTKDREGYFYESDLCDNMLRSLSPHGRIEEGLTIFEYMESRKIVTGYTFGYLIALYSYAGDMNSALECFEEYKRVESDLPPKYEPMAIYNQLISAYLRCGQVPEAVDVLENLVPMSGLKADEWTYFYLIRDLCDHGNIVEAQRWFDKMKTSEDLPKPFLLIYDTLLLHYSAIGDYPNATKIYQEMQDSDITPKYTEMACYLSLTLKHDPDRSLDLLDDMFKSSQVTDNGLTKEIINHFLGTKKPAQALTAIIKIMALTERHISGPSNRSNTQPPNHEDTMISLFNNPEVTLKEAIDAKFVLFDNGYRPMGAISNLLFERYERLKQEGLLASQLKELENHHIYSLFDNVVSIWYGDDPKNKAAFKDHTFGILQDLQDNGVTLPYKAFMKIYHHLLEISDKEGAEKWKQMSSKSLSNTKEHEEPASEINRSSQIAQMCKTHTIDSIALMKEIRQMLDEGLLPTPEVVSQAIRNLGKGKMLSEAEELYNLALDFFQKLDQSVGFHALQWARNSMLIAYACNSRLDDAYRLYDELFESGSKPDANAYADLLVAEGDRDPDEAATALKLYAEIKQYNIKPTLYFYNVLISKLGKARKYDMVWEAFNEMKARKIQPNSITYGALITACTRVKSEERALLVLQEMENSKFFQPRIGPYNTMMQFYTWDLQERDKALKYFDEIRRHQLQPSDHTYKLLIDAYATIEPYDMPSALNVLEQIKQEGKTPQPTHYASIIYAYGHCQNDVESALRTFNDMQTVHGIHPDQNAYQALFDALIANDRIAEAEEYYDVMITEDVVKSTAYIENLFIRGYGQLGQWERAETVFTNMKDLDDDGSYRGVPREPSTYEEMVKAYVINGQIEKAKEVASILEKKDFPEIVKNNIADLLH</sequence>
<evidence type="ECO:0000313" key="1">
    <source>
        <dbReference type="EMBL" id="CAG8553366.1"/>
    </source>
</evidence>